<keyword evidence="1" id="KW-1133">Transmembrane helix</keyword>
<keyword evidence="2" id="KW-0732">Signal</keyword>
<feature type="chain" id="PRO_5012849387" evidence="2">
    <location>
        <begin position="19"/>
        <end position="99"/>
    </location>
</feature>
<proteinExistence type="predicted"/>
<evidence type="ECO:0000256" key="1">
    <source>
        <dbReference type="SAM" id="Phobius"/>
    </source>
</evidence>
<evidence type="ECO:0000256" key="2">
    <source>
        <dbReference type="SAM" id="SignalP"/>
    </source>
</evidence>
<name>A0A212DCR6_CEREH</name>
<keyword evidence="4" id="KW-1185">Reference proteome</keyword>
<gene>
    <name evidence="3" type="ORF">Celaphus_00004505</name>
</gene>
<keyword evidence="1" id="KW-0472">Membrane</keyword>
<dbReference type="AlphaFoldDB" id="A0A212DCR6"/>
<dbReference type="Proteomes" id="UP000242450">
    <property type="component" value="Chromosome 4"/>
</dbReference>
<dbReference type="EMBL" id="MKHE01000004">
    <property type="protein sequence ID" value="OWK16037.1"/>
    <property type="molecule type" value="Genomic_DNA"/>
</dbReference>
<dbReference type="OrthoDB" id="6083617at2759"/>
<reference evidence="3 4" key="1">
    <citation type="journal article" date="2018" name="Mol. Genet. Genomics">
        <title>The red deer Cervus elaphus genome CerEla1.0: sequencing, annotating, genes, and chromosomes.</title>
        <authorList>
            <person name="Bana N.A."/>
            <person name="Nyiri A."/>
            <person name="Nagy J."/>
            <person name="Frank K."/>
            <person name="Nagy T."/>
            <person name="Steger V."/>
            <person name="Schiller M."/>
            <person name="Lakatos P."/>
            <person name="Sugar L."/>
            <person name="Horn P."/>
            <person name="Barta E."/>
            <person name="Orosz L."/>
        </authorList>
    </citation>
    <scope>NUCLEOTIDE SEQUENCE [LARGE SCALE GENOMIC DNA]</scope>
    <source>
        <strain evidence="3">Hungarian</strain>
    </source>
</reference>
<keyword evidence="1" id="KW-0812">Transmembrane</keyword>
<feature type="signal peptide" evidence="2">
    <location>
        <begin position="1"/>
        <end position="18"/>
    </location>
</feature>
<evidence type="ECO:0000313" key="4">
    <source>
        <dbReference type="Proteomes" id="UP000242450"/>
    </source>
</evidence>
<accession>A0A212DCR6</accession>
<feature type="transmembrane region" description="Helical" evidence="1">
    <location>
        <begin position="71"/>
        <end position="91"/>
    </location>
</feature>
<protein>
    <submittedName>
        <fullName evidence="3">Uncharacterized protein</fullName>
    </submittedName>
</protein>
<sequence>MCLSILALFLCFPIGIVAVIFSIQSHDSPLSHTRTFLCPSIPVLLITSNQTRHCNRWNNRAMAAETSHQTFYIAVLGIVMGSVIILIILIFSMTDLFSR</sequence>
<evidence type="ECO:0000313" key="3">
    <source>
        <dbReference type="EMBL" id="OWK16037.1"/>
    </source>
</evidence>
<organism evidence="3 4">
    <name type="scientific">Cervus elaphus hippelaphus</name>
    <name type="common">European red deer</name>
    <dbReference type="NCBI Taxonomy" id="46360"/>
    <lineage>
        <taxon>Eukaryota</taxon>
        <taxon>Metazoa</taxon>
        <taxon>Chordata</taxon>
        <taxon>Craniata</taxon>
        <taxon>Vertebrata</taxon>
        <taxon>Euteleostomi</taxon>
        <taxon>Mammalia</taxon>
        <taxon>Eutheria</taxon>
        <taxon>Laurasiatheria</taxon>
        <taxon>Artiodactyla</taxon>
        <taxon>Ruminantia</taxon>
        <taxon>Pecora</taxon>
        <taxon>Cervidae</taxon>
        <taxon>Cervinae</taxon>
        <taxon>Cervus</taxon>
    </lineage>
</organism>
<comment type="caution">
    <text evidence="3">The sequence shown here is derived from an EMBL/GenBank/DDBJ whole genome shotgun (WGS) entry which is preliminary data.</text>
</comment>